<evidence type="ECO:0000313" key="3">
    <source>
        <dbReference type="EMBL" id="KXG83899.1"/>
    </source>
</evidence>
<accession>A0A135NXM2</accession>
<name>A0A135NXM2_9HYPH</name>
<gene>
    <name evidence="3" type="ORF">ATO67_15315</name>
</gene>
<dbReference type="Proteomes" id="UP000070498">
    <property type="component" value="Unassembled WGS sequence"/>
</dbReference>
<feature type="region of interest" description="Disordered" evidence="1">
    <location>
        <begin position="76"/>
        <end position="99"/>
    </location>
</feature>
<dbReference type="OrthoDB" id="8305301at2"/>
<feature type="signal peptide" evidence="2">
    <location>
        <begin position="1"/>
        <end position="22"/>
    </location>
</feature>
<keyword evidence="2" id="KW-0732">Signal</keyword>
<dbReference type="EMBL" id="LNUW01000039">
    <property type="protein sequence ID" value="KXG83899.1"/>
    <property type="molecule type" value="Genomic_DNA"/>
</dbReference>
<proteinExistence type="predicted"/>
<protein>
    <submittedName>
        <fullName evidence="3">Uncharacterized protein</fullName>
    </submittedName>
</protein>
<dbReference type="RefSeq" id="WP_067651021.1">
    <property type="nucleotide sequence ID" value="NZ_KQ961031.1"/>
</dbReference>
<feature type="chain" id="PRO_5007466625" evidence="2">
    <location>
        <begin position="23"/>
        <end position="99"/>
    </location>
</feature>
<keyword evidence="4" id="KW-1185">Reference proteome</keyword>
<comment type="caution">
    <text evidence="3">The sequence shown here is derived from an EMBL/GenBank/DDBJ whole genome shotgun (WGS) entry which is preliminary data.</text>
</comment>
<organism evidence="3 4">
    <name type="scientific">Agrobacterium bohemicum</name>
    <dbReference type="NCBI Taxonomy" id="2052828"/>
    <lineage>
        <taxon>Bacteria</taxon>
        <taxon>Pseudomonadati</taxon>
        <taxon>Pseudomonadota</taxon>
        <taxon>Alphaproteobacteria</taxon>
        <taxon>Hyphomicrobiales</taxon>
        <taxon>Rhizobiaceae</taxon>
        <taxon>Rhizobium/Agrobacterium group</taxon>
        <taxon>Agrobacterium</taxon>
    </lineage>
</organism>
<evidence type="ECO:0000313" key="4">
    <source>
        <dbReference type="Proteomes" id="UP000070498"/>
    </source>
</evidence>
<evidence type="ECO:0000256" key="1">
    <source>
        <dbReference type="SAM" id="MobiDB-lite"/>
    </source>
</evidence>
<dbReference type="AlphaFoldDB" id="A0A135NXM2"/>
<reference evidence="3 4" key="1">
    <citation type="submission" date="2015-11" db="EMBL/GenBank/DDBJ databases">
        <title>Draft genome sequence of Agrobacterium sp. R89-1.</title>
        <authorList>
            <person name="Zahradnik J."/>
            <person name="Kyslikova E."/>
            <person name="Palyzova A."/>
            <person name="Kyslik P."/>
        </authorList>
    </citation>
    <scope>NUCLEOTIDE SEQUENCE [LARGE SCALE GENOMIC DNA]</scope>
    <source>
        <strain evidence="3 4">R89-1</strain>
    </source>
</reference>
<evidence type="ECO:0000256" key="2">
    <source>
        <dbReference type="SAM" id="SignalP"/>
    </source>
</evidence>
<sequence>MLTKIACATIALTIASMAPAHAGGLLGGLLSGNSNKGGLVNVSPGINLGIGNILSGNGILNGNKTGLLSGILNGNKTSVDAIGSGNDHDRGYSKKKRRH</sequence>